<evidence type="ECO:0000313" key="4">
    <source>
        <dbReference type="Proteomes" id="UP000070544"/>
    </source>
</evidence>
<dbReference type="OrthoDB" id="191150at2759"/>
<protein>
    <recommendedName>
        <fullName evidence="2">Phospholipid scramblase</fullName>
    </recommendedName>
</protein>
<sequence length="74" mass="8777">MFVYDSNENLIGEVHQIWHLWRRKYDLFVDRTQFARIDAPFLSWDFDIQGPSGEILGNVNRNFVGFAREVGESR</sequence>
<accession>A0A139AT24</accession>
<keyword evidence="4" id="KW-1185">Reference proteome</keyword>
<evidence type="ECO:0000256" key="2">
    <source>
        <dbReference type="RuleBase" id="RU363116"/>
    </source>
</evidence>
<name>A0A139AT24_GONPJ</name>
<dbReference type="STRING" id="1344416.A0A139AT24"/>
<dbReference type="InterPro" id="IPR005552">
    <property type="entry name" value="Scramblase"/>
</dbReference>
<dbReference type="Pfam" id="PF03803">
    <property type="entry name" value="Scramblase"/>
    <property type="match status" value="1"/>
</dbReference>
<dbReference type="GO" id="GO:0005886">
    <property type="term" value="C:plasma membrane"/>
    <property type="evidence" value="ECO:0007669"/>
    <property type="project" value="TreeGrafter"/>
</dbReference>
<reference evidence="3 4" key="1">
    <citation type="journal article" date="2015" name="Genome Biol. Evol.">
        <title>Phylogenomic analyses indicate that early fungi evolved digesting cell walls of algal ancestors of land plants.</title>
        <authorList>
            <person name="Chang Y."/>
            <person name="Wang S."/>
            <person name="Sekimoto S."/>
            <person name="Aerts A.L."/>
            <person name="Choi C."/>
            <person name="Clum A."/>
            <person name="LaButti K.M."/>
            <person name="Lindquist E.A."/>
            <person name="Yee Ngan C."/>
            <person name="Ohm R.A."/>
            <person name="Salamov A.A."/>
            <person name="Grigoriev I.V."/>
            <person name="Spatafora J.W."/>
            <person name="Berbee M.L."/>
        </authorList>
    </citation>
    <scope>NUCLEOTIDE SEQUENCE [LARGE SCALE GENOMIC DNA]</scope>
    <source>
        <strain evidence="3 4">JEL478</strain>
    </source>
</reference>
<dbReference type="Proteomes" id="UP000070544">
    <property type="component" value="Unassembled WGS sequence"/>
</dbReference>
<organism evidence="3 4">
    <name type="scientific">Gonapodya prolifera (strain JEL478)</name>
    <name type="common">Monoblepharis prolifera</name>
    <dbReference type="NCBI Taxonomy" id="1344416"/>
    <lineage>
        <taxon>Eukaryota</taxon>
        <taxon>Fungi</taxon>
        <taxon>Fungi incertae sedis</taxon>
        <taxon>Chytridiomycota</taxon>
        <taxon>Chytridiomycota incertae sedis</taxon>
        <taxon>Monoblepharidomycetes</taxon>
        <taxon>Monoblepharidales</taxon>
        <taxon>Gonapodyaceae</taxon>
        <taxon>Gonapodya</taxon>
    </lineage>
</organism>
<evidence type="ECO:0000313" key="3">
    <source>
        <dbReference type="EMBL" id="KXS19886.1"/>
    </source>
</evidence>
<gene>
    <name evidence="3" type="ORF">M427DRAFT_432509</name>
</gene>
<dbReference type="PANTHER" id="PTHR23248:SF9">
    <property type="entry name" value="PHOSPHOLIPID SCRAMBLASE"/>
    <property type="match status" value="1"/>
</dbReference>
<proteinExistence type="inferred from homology"/>
<evidence type="ECO:0000256" key="1">
    <source>
        <dbReference type="ARBA" id="ARBA00005350"/>
    </source>
</evidence>
<dbReference type="AlphaFoldDB" id="A0A139AT24"/>
<dbReference type="PANTHER" id="PTHR23248">
    <property type="entry name" value="PHOSPHOLIPID SCRAMBLASE-RELATED"/>
    <property type="match status" value="1"/>
</dbReference>
<dbReference type="EMBL" id="KQ965737">
    <property type="protein sequence ID" value="KXS19886.1"/>
    <property type="molecule type" value="Genomic_DNA"/>
</dbReference>
<dbReference type="GO" id="GO:0017128">
    <property type="term" value="F:phospholipid scramblase activity"/>
    <property type="evidence" value="ECO:0007669"/>
    <property type="project" value="InterPro"/>
</dbReference>
<comment type="similarity">
    <text evidence="1 2">Belongs to the phospholipid scramblase family.</text>
</comment>